<dbReference type="PANTHER" id="PTHR10885:SF0">
    <property type="entry name" value="ISOPENTENYL-DIPHOSPHATE DELTA-ISOMERASE"/>
    <property type="match status" value="1"/>
</dbReference>
<dbReference type="InterPro" id="IPR015797">
    <property type="entry name" value="NUDIX_hydrolase-like_dom_sf"/>
</dbReference>
<sequence length="180" mass="21286">MISEAQEIIQIVDRQNNPIRAATRQEMRDKLLIHRTTLIFLENRKNQKLYISKRSQLKKWCPGLWDLAFGGVIQYNETYEQNAQRELLEEAGVNEKMVPLFTFYQDDVPLSAPVWCKVFYAKTDQQLTLQKEEVDEAKEMSFQEITEIIKNKSQFAPDGLRAFEIFTQNFKEYENLIKNI</sequence>
<dbReference type="InParanoid" id="G0QJ49"/>
<dbReference type="Gene3D" id="3.90.79.10">
    <property type="entry name" value="Nucleoside Triphosphate Pyrophosphohydrolase"/>
    <property type="match status" value="1"/>
</dbReference>
<dbReference type="AlphaFoldDB" id="G0QJ49"/>
<dbReference type="OMA" id="KDFYPGW"/>
<gene>
    <name evidence="2" type="ORF">IMG5_002450</name>
</gene>
<accession>G0QJ49</accession>
<dbReference type="PANTHER" id="PTHR10885">
    <property type="entry name" value="ISOPENTENYL-DIPHOSPHATE DELTA-ISOMERASE"/>
    <property type="match status" value="1"/>
</dbReference>
<feature type="domain" description="Nudix hydrolase" evidence="1">
    <location>
        <begin position="32"/>
        <end position="161"/>
    </location>
</feature>
<keyword evidence="2" id="KW-0413">Isomerase</keyword>
<dbReference type="GO" id="GO:0016787">
    <property type="term" value="F:hydrolase activity"/>
    <property type="evidence" value="ECO:0007669"/>
    <property type="project" value="UniProtKB-KW"/>
</dbReference>
<name>G0QJ49_ICHMU</name>
<evidence type="ECO:0000313" key="3">
    <source>
        <dbReference type="Proteomes" id="UP000008983"/>
    </source>
</evidence>
<dbReference type="STRING" id="857967.G0QJ49"/>
<evidence type="ECO:0000313" key="2">
    <source>
        <dbReference type="EMBL" id="EGR34773.1"/>
    </source>
</evidence>
<dbReference type="Pfam" id="PF00293">
    <property type="entry name" value="NUDIX"/>
    <property type="match status" value="1"/>
</dbReference>
<dbReference type="PROSITE" id="PS51462">
    <property type="entry name" value="NUDIX"/>
    <property type="match status" value="1"/>
</dbReference>
<keyword evidence="2" id="KW-0378">Hydrolase</keyword>
<evidence type="ECO:0000259" key="1">
    <source>
        <dbReference type="PROSITE" id="PS51462"/>
    </source>
</evidence>
<keyword evidence="3" id="KW-1185">Reference proteome</keyword>
<dbReference type="EMBL" id="GL983048">
    <property type="protein sequence ID" value="EGR34773.1"/>
    <property type="molecule type" value="Genomic_DNA"/>
</dbReference>
<dbReference type="GO" id="GO:0004452">
    <property type="term" value="F:isopentenyl-diphosphate delta-isomerase activity"/>
    <property type="evidence" value="ECO:0007669"/>
    <property type="project" value="UniProtKB-EC"/>
</dbReference>
<dbReference type="CDD" id="cd04697">
    <property type="entry name" value="NUDIX_Hydrolase"/>
    <property type="match status" value="1"/>
</dbReference>
<organism evidence="2 3">
    <name type="scientific">Ichthyophthirius multifiliis</name>
    <name type="common">White spot disease agent</name>
    <name type="synonym">Ich</name>
    <dbReference type="NCBI Taxonomy" id="5932"/>
    <lineage>
        <taxon>Eukaryota</taxon>
        <taxon>Sar</taxon>
        <taxon>Alveolata</taxon>
        <taxon>Ciliophora</taxon>
        <taxon>Intramacronucleata</taxon>
        <taxon>Oligohymenophorea</taxon>
        <taxon>Hymenostomatida</taxon>
        <taxon>Ophryoglenina</taxon>
        <taxon>Ichthyophthirius</taxon>
    </lineage>
</organism>
<dbReference type="Proteomes" id="UP000008983">
    <property type="component" value="Unassembled WGS sequence"/>
</dbReference>
<dbReference type="InterPro" id="IPR000086">
    <property type="entry name" value="NUDIX_hydrolase_dom"/>
</dbReference>
<dbReference type="SUPFAM" id="SSF55811">
    <property type="entry name" value="Nudix"/>
    <property type="match status" value="1"/>
</dbReference>
<dbReference type="eggNOG" id="ENOG502RZMS">
    <property type="taxonomic scope" value="Eukaryota"/>
</dbReference>
<reference evidence="2 3" key="1">
    <citation type="submission" date="2011-07" db="EMBL/GenBank/DDBJ databases">
        <authorList>
            <person name="Coyne R."/>
            <person name="Brami D."/>
            <person name="Johnson J."/>
            <person name="Hostetler J."/>
            <person name="Hannick L."/>
            <person name="Clark T."/>
            <person name="Cassidy-Hanley D."/>
            <person name="Inman J."/>
        </authorList>
    </citation>
    <scope>NUCLEOTIDE SEQUENCE [LARGE SCALE GENOMIC DNA]</scope>
    <source>
        <strain evidence="2 3">G5</strain>
    </source>
</reference>
<protein>
    <submittedName>
        <fullName evidence="2">Nudix hydrolase, putative</fullName>
        <ecNumber evidence="2">5.3.3.2</ecNumber>
    </submittedName>
</protein>
<dbReference type="RefSeq" id="XP_004040077.1">
    <property type="nucleotide sequence ID" value="XM_004040029.1"/>
</dbReference>
<dbReference type="EC" id="5.3.3.2" evidence="2"/>
<dbReference type="OrthoDB" id="510307at2759"/>
<dbReference type="GeneID" id="14910967"/>
<proteinExistence type="predicted"/>